<keyword evidence="7" id="KW-0547">Nucleotide-binding</keyword>
<evidence type="ECO:0000256" key="1">
    <source>
        <dbReference type="ARBA" id="ARBA00004479"/>
    </source>
</evidence>
<dbReference type="InterPro" id="IPR010513">
    <property type="entry name" value="KEN_dom"/>
</dbReference>
<evidence type="ECO:0000259" key="16">
    <source>
        <dbReference type="PROSITE" id="PS51392"/>
    </source>
</evidence>
<accession>A0A821WCQ8</accession>
<dbReference type="Gene3D" id="1.20.1440.180">
    <property type="entry name" value="KEN domain"/>
    <property type="match status" value="2"/>
</dbReference>
<dbReference type="InterPro" id="IPR038357">
    <property type="entry name" value="KEN_sf"/>
</dbReference>
<dbReference type="SUPFAM" id="SSF50998">
    <property type="entry name" value="Quinoprotein alcohol dehydrogenase-like"/>
    <property type="match status" value="1"/>
</dbReference>
<dbReference type="GO" id="GO:0005524">
    <property type="term" value="F:ATP binding"/>
    <property type="evidence" value="ECO:0007669"/>
    <property type="project" value="UniProtKB-KW"/>
</dbReference>
<dbReference type="OrthoDB" id="63989at2759"/>
<dbReference type="InterPro" id="IPR011009">
    <property type="entry name" value="Kinase-like_dom_sf"/>
</dbReference>
<keyword evidence="5" id="KW-0812">Transmembrane</keyword>
<evidence type="ECO:0000256" key="2">
    <source>
        <dbReference type="ARBA" id="ARBA00012513"/>
    </source>
</evidence>
<reference evidence="17" key="1">
    <citation type="submission" date="2021-02" db="EMBL/GenBank/DDBJ databases">
        <authorList>
            <person name="Steward A R."/>
        </authorList>
    </citation>
    <scope>NUCLEOTIDE SEQUENCE</scope>
</reference>
<evidence type="ECO:0000256" key="11">
    <source>
        <dbReference type="ARBA" id="ARBA00023136"/>
    </source>
</evidence>
<gene>
    <name evidence="17" type="ORF">PMACD_LOCUS13112</name>
</gene>
<dbReference type="Gene3D" id="3.30.420.10">
    <property type="entry name" value="Ribonuclease H-like superfamily/Ribonuclease H"/>
    <property type="match status" value="1"/>
</dbReference>
<dbReference type="SMART" id="SM00220">
    <property type="entry name" value="S_TKc"/>
    <property type="match status" value="1"/>
</dbReference>
<proteinExistence type="predicted"/>
<dbReference type="CDD" id="cd09769">
    <property type="entry name" value="Luminal_IRE1"/>
    <property type="match status" value="1"/>
</dbReference>
<dbReference type="PANTHER" id="PTHR13954:SF6">
    <property type="entry name" value="NON-SPECIFIC SERINE_THREONINE PROTEIN KINASE"/>
    <property type="match status" value="1"/>
</dbReference>
<dbReference type="PROSITE" id="PS51392">
    <property type="entry name" value="KEN"/>
    <property type="match status" value="2"/>
</dbReference>
<dbReference type="PROSITE" id="PS50835">
    <property type="entry name" value="IG_LIKE"/>
    <property type="match status" value="1"/>
</dbReference>
<dbReference type="InterPro" id="IPR004875">
    <property type="entry name" value="DDE_SF_endonuclease_dom"/>
</dbReference>
<dbReference type="GO" id="GO:1990604">
    <property type="term" value="C:IRE1-TRAF2-ASK1 complex"/>
    <property type="evidence" value="ECO:0007669"/>
    <property type="project" value="TreeGrafter"/>
</dbReference>
<dbReference type="EMBL" id="CAJOBZ010000061">
    <property type="protein sequence ID" value="CAF4922010.1"/>
    <property type="molecule type" value="Genomic_DNA"/>
</dbReference>
<evidence type="ECO:0000256" key="5">
    <source>
        <dbReference type="ARBA" id="ARBA00022692"/>
    </source>
</evidence>
<evidence type="ECO:0000259" key="14">
    <source>
        <dbReference type="PROSITE" id="PS50011"/>
    </source>
</evidence>
<keyword evidence="4" id="KW-0808">Transferase</keyword>
<evidence type="ECO:0000256" key="8">
    <source>
        <dbReference type="ARBA" id="ARBA00022777"/>
    </source>
</evidence>
<keyword evidence="8" id="KW-0418">Kinase</keyword>
<feature type="compositionally biased region" description="Basic residues" evidence="12">
    <location>
        <begin position="1432"/>
        <end position="1442"/>
    </location>
</feature>
<evidence type="ECO:0000259" key="15">
    <source>
        <dbReference type="PROSITE" id="PS50835"/>
    </source>
</evidence>
<dbReference type="SMART" id="SM00564">
    <property type="entry name" value="PQQ"/>
    <property type="match status" value="5"/>
</dbReference>
<dbReference type="GO" id="GO:0036498">
    <property type="term" value="P:IRE1-mediated unfolded protein response"/>
    <property type="evidence" value="ECO:0007669"/>
    <property type="project" value="TreeGrafter"/>
</dbReference>
<dbReference type="CDD" id="cd13982">
    <property type="entry name" value="STKc_IRE1"/>
    <property type="match status" value="1"/>
</dbReference>
<dbReference type="PROSITE" id="PS00108">
    <property type="entry name" value="PROTEIN_KINASE_ST"/>
    <property type="match status" value="1"/>
</dbReference>
<evidence type="ECO:0000256" key="13">
    <source>
        <dbReference type="SAM" id="SignalP"/>
    </source>
</evidence>
<dbReference type="Gene3D" id="3.30.200.20">
    <property type="entry name" value="Phosphorylase Kinase, domain 1"/>
    <property type="match status" value="1"/>
</dbReference>
<dbReference type="FunFam" id="3.30.200.20:FF:000077">
    <property type="entry name" value="Putative Serine/threonine-protein kinase/endoribonuclease IRE1"/>
    <property type="match status" value="1"/>
</dbReference>
<keyword evidence="6 13" id="KW-0732">Signal</keyword>
<dbReference type="GO" id="GO:0051082">
    <property type="term" value="F:unfolded protein binding"/>
    <property type="evidence" value="ECO:0007669"/>
    <property type="project" value="TreeGrafter"/>
</dbReference>
<dbReference type="PROSITE" id="PS50011">
    <property type="entry name" value="PROTEIN_KINASE_DOM"/>
    <property type="match status" value="1"/>
</dbReference>
<feature type="domain" description="KEN" evidence="16">
    <location>
        <begin position="782"/>
        <end position="903"/>
    </location>
</feature>
<comment type="subcellular location">
    <subcellularLocation>
        <location evidence="1">Membrane</location>
        <topology evidence="1">Single-pass type I membrane protein</topology>
    </subcellularLocation>
</comment>
<organism evidence="17 18">
    <name type="scientific">Pieris macdunnoughi</name>
    <dbReference type="NCBI Taxonomy" id="345717"/>
    <lineage>
        <taxon>Eukaryota</taxon>
        <taxon>Metazoa</taxon>
        <taxon>Ecdysozoa</taxon>
        <taxon>Arthropoda</taxon>
        <taxon>Hexapoda</taxon>
        <taxon>Insecta</taxon>
        <taxon>Pterygota</taxon>
        <taxon>Neoptera</taxon>
        <taxon>Endopterygota</taxon>
        <taxon>Lepidoptera</taxon>
        <taxon>Glossata</taxon>
        <taxon>Ditrysia</taxon>
        <taxon>Papilionoidea</taxon>
        <taxon>Pieridae</taxon>
        <taxon>Pierinae</taxon>
        <taxon>Pieris</taxon>
    </lineage>
</organism>
<dbReference type="InterPro" id="IPR015943">
    <property type="entry name" value="WD40/YVTN_repeat-like_dom_sf"/>
</dbReference>
<feature type="domain" description="Protein kinase" evidence="14">
    <location>
        <begin position="519"/>
        <end position="779"/>
    </location>
</feature>
<keyword evidence="10" id="KW-1133">Transmembrane helix</keyword>
<protein>
    <recommendedName>
        <fullName evidence="2">non-specific serine/threonine protein kinase</fullName>
        <ecNumber evidence="2">2.7.11.1</ecNumber>
    </recommendedName>
</protein>
<evidence type="ECO:0000313" key="18">
    <source>
        <dbReference type="Proteomes" id="UP000663880"/>
    </source>
</evidence>
<dbReference type="InterPro" id="IPR000719">
    <property type="entry name" value="Prot_kinase_dom"/>
</dbReference>
<keyword evidence="18" id="KW-1185">Reference proteome</keyword>
<dbReference type="GO" id="GO:0006397">
    <property type="term" value="P:mRNA processing"/>
    <property type="evidence" value="ECO:0007669"/>
    <property type="project" value="InterPro"/>
</dbReference>
<feature type="domain" description="Ig-like" evidence="15">
    <location>
        <begin position="1040"/>
        <end position="1124"/>
    </location>
</feature>
<dbReference type="GO" id="GO:0070059">
    <property type="term" value="P:intrinsic apoptotic signaling pathway in response to endoplasmic reticulum stress"/>
    <property type="evidence" value="ECO:0007669"/>
    <property type="project" value="TreeGrafter"/>
</dbReference>
<feature type="region of interest" description="Disordered" evidence="12">
    <location>
        <begin position="1423"/>
        <end position="1454"/>
    </location>
</feature>
<dbReference type="InterPro" id="IPR008271">
    <property type="entry name" value="Ser/Thr_kinase_AS"/>
</dbReference>
<evidence type="ECO:0000256" key="10">
    <source>
        <dbReference type="ARBA" id="ARBA00022989"/>
    </source>
</evidence>
<sequence length="1454" mass="165667">MKFLLILLFSFGCYGQDGIVSSDNKESTELSRTLDDRPLLFATLGGGMVAVEPVSGNVIWKLKDEPVVKVPNQHANLMPQFLPDPRHGSLYMYGPRGDKQMLKKLPFTIPELVANAPCRSTDGILYTGKKSDTWFMLDPLTGSREHISGFENTKIFKSNEDNTCQLDKKKGVYVARTEYNILMHDSKNENHKWNVTFFDYTSHDMAKEMLNDYGIIHFTSTSNGRIMSFARKSGDLVWSHNFETPVVAAYLLDRDGLISVPFNSIGDDTLDHIMEDATTLRNGQGIKNSNIELYPTLYIGEHNHGLYALSSLVDKNTVTISTGHSRPLLLEGPTAIQSTEHAYEPYKNVHYQLNDINLHVTPPYLLLGHYKVPELTTSWLPQLPNSNLKQESSGMKLINGQVQKEQDENETNLKSNSISVSVQTDELFTEFSLRPDLWYKQVYIWVNQQENKALKVALIVLMGLVVTMFWYLRLQAREFQQLSQGGSRSSNTSTSSQGEVTGQLLELGDGLVQIGKICFYTDQVLGKGCEGTFVYRGTFDKRAVAVKRLLPECFTFADREVALLRESDAHAHVVRYYCTERDKQFRYIALELCSATLQDYVENKLSFECKIDAVEVLRQAALGLSHLHSMDIVHRDIKPHNVLLSMPSGSGEVRAMISDFGLSKKLNIGRVSFSRRSGVTGTDGWIAPEMINGERTTTSVDMFSLGCVFYYVLSKGQHPFGDVLRRQANILTGDYNLDTLDKLLPEEEVVLTKILIRAMISAKAAARPPCETVLKYPIFWGKQSILNFLQDVSDHVESCNSGADHPLELCTRRVLRGDWRGHVCPIVANDLRARRTYRGDRVAHLLRAIRNKHLEKRFRLAKVNDASYRRPPKLGRPSVFTEEQELILANHLHTMSKKIYGLTRAQFCKVCYAMAESFGVADRFNEIKKSAGRDFLTGFFQRHPDLSIRKPEATSINRILGFNKAEVAQFFENLEKVMTKYHFPPSQIYNMDETGVTTVQDTEKIIAPRGQKRIGAVTSWERGKNVTTICAMSASGSFIPPLFIFPRQRHSPQLEKDGPPGAVYTCSHNGWTNESIYIKWLRHFIDYSKPTTEQPVLLIMDNHNSHCTLEAWEVAKANHVVMLSIPPHSSHRLQPLDVTFFGPFKRAYNKECDMFMKSKNMVKITPYDIAGLFNKAYARVASLEKGISGFKATGIFPMNPAVFSEEDFVVVEEVQEHFEKEQPDIEHAVSPSILSELQEKAFPENNTPNLSPNKNPSKGSFMLHYKTVSEPATVNPSTSSSTSNDVQEQSLVTDLTRSNDFAKVLSVKHHYRELEPDVRKSLGKVPDGFVTYWLQRFPLLLPHVFLQMQQYRHEDIMLGYFTQNFTFNRDDVTELIEMTEELCDHAQNDLFVKSKVYYDENDPEKRFKRESPKRIVDWRSDDRPRQDDVRLRDRHYRKKVKKHDMPVWSLPPQS</sequence>
<comment type="caution">
    <text evidence="17">The sequence shown here is derived from an EMBL/GenBank/DDBJ whole genome shotgun (WGS) entry which is preliminary data.</text>
</comment>
<keyword evidence="11" id="KW-0472">Membrane</keyword>
<dbReference type="Proteomes" id="UP000663880">
    <property type="component" value="Unassembled WGS sequence"/>
</dbReference>
<dbReference type="InterPro" id="IPR011047">
    <property type="entry name" value="Quinoprotein_ADH-like_sf"/>
</dbReference>
<evidence type="ECO:0000256" key="7">
    <source>
        <dbReference type="ARBA" id="ARBA00022741"/>
    </source>
</evidence>
<dbReference type="EC" id="2.7.11.1" evidence="2"/>
<dbReference type="InterPro" id="IPR036397">
    <property type="entry name" value="RNaseH_sf"/>
</dbReference>
<dbReference type="SMART" id="SM00580">
    <property type="entry name" value="PUG"/>
    <property type="match status" value="1"/>
</dbReference>
<dbReference type="Gene3D" id="1.10.510.10">
    <property type="entry name" value="Transferase(Phosphotransferase) domain 1"/>
    <property type="match status" value="1"/>
</dbReference>
<evidence type="ECO:0000256" key="6">
    <source>
        <dbReference type="ARBA" id="ARBA00022729"/>
    </source>
</evidence>
<dbReference type="PANTHER" id="PTHR13954">
    <property type="entry name" value="IRE1-RELATED"/>
    <property type="match status" value="1"/>
</dbReference>
<evidence type="ECO:0000313" key="17">
    <source>
        <dbReference type="EMBL" id="CAF4922010.1"/>
    </source>
</evidence>
<keyword evidence="3" id="KW-0723">Serine/threonine-protein kinase</keyword>
<evidence type="ECO:0000256" key="4">
    <source>
        <dbReference type="ARBA" id="ARBA00022679"/>
    </source>
</evidence>
<evidence type="ECO:0000256" key="12">
    <source>
        <dbReference type="SAM" id="MobiDB-lite"/>
    </source>
</evidence>
<dbReference type="GO" id="GO:0004521">
    <property type="term" value="F:RNA endonuclease activity"/>
    <property type="evidence" value="ECO:0007669"/>
    <property type="project" value="InterPro"/>
</dbReference>
<dbReference type="Pfam" id="PF03184">
    <property type="entry name" value="DDE_1"/>
    <property type="match status" value="1"/>
</dbReference>
<keyword evidence="9" id="KW-0067">ATP-binding</keyword>
<dbReference type="Pfam" id="PF06479">
    <property type="entry name" value="Ribonuc_2-5A"/>
    <property type="match status" value="2"/>
</dbReference>
<dbReference type="SUPFAM" id="SSF56112">
    <property type="entry name" value="Protein kinase-like (PK-like)"/>
    <property type="match status" value="1"/>
</dbReference>
<dbReference type="InterPro" id="IPR007110">
    <property type="entry name" value="Ig-like_dom"/>
</dbReference>
<evidence type="ECO:0000256" key="9">
    <source>
        <dbReference type="ARBA" id="ARBA00022840"/>
    </source>
</evidence>
<dbReference type="Pfam" id="PF00069">
    <property type="entry name" value="Pkinase"/>
    <property type="match status" value="1"/>
</dbReference>
<evidence type="ECO:0000256" key="3">
    <source>
        <dbReference type="ARBA" id="ARBA00022527"/>
    </source>
</evidence>
<feature type="signal peptide" evidence="13">
    <location>
        <begin position="1"/>
        <end position="15"/>
    </location>
</feature>
<dbReference type="InterPro" id="IPR045133">
    <property type="entry name" value="IRE1/2-like"/>
</dbReference>
<dbReference type="Gene3D" id="2.130.10.10">
    <property type="entry name" value="YVTN repeat-like/Quinoprotein amine dehydrogenase"/>
    <property type="match status" value="1"/>
</dbReference>
<dbReference type="GO" id="GO:0004674">
    <property type="term" value="F:protein serine/threonine kinase activity"/>
    <property type="evidence" value="ECO:0007669"/>
    <property type="project" value="UniProtKB-KW"/>
</dbReference>
<name>A0A821WCQ8_9NEOP</name>
<dbReference type="GO" id="GO:0003676">
    <property type="term" value="F:nucleic acid binding"/>
    <property type="evidence" value="ECO:0007669"/>
    <property type="project" value="InterPro"/>
</dbReference>
<dbReference type="InterPro" id="IPR018391">
    <property type="entry name" value="PQQ_b-propeller_rpt"/>
</dbReference>
<feature type="chain" id="PRO_5032702862" description="non-specific serine/threonine protein kinase" evidence="13">
    <location>
        <begin position="16"/>
        <end position="1454"/>
    </location>
</feature>
<feature type="domain" description="KEN" evidence="16">
    <location>
        <begin position="1204"/>
        <end position="1363"/>
    </location>
</feature>